<dbReference type="EMBL" id="VIEB01000243">
    <property type="protein sequence ID" value="TQD99059.1"/>
    <property type="molecule type" value="Genomic_DNA"/>
</dbReference>
<comment type="caution">
    <text evidence="1">The sequence shown here is derived from an EMBL/GenBank/DDBJ whole genome shotgun (WGS) entry which is preliminary data.</text>
</comment>
<keyword evidence="2" id="KW-1185">Reference proteome</keyword>
<dbReference type="AlphaFoldDB" id="A0A540MKY3"/>
<accession>A0A540MKY3</accession>
<evidence type="ECO:0000313" key="2">
    <source>
        <dbReference type="Proteomes" id="UP000315295"/>
    </source>
</evidence>
<protein>
    <submittedName>
        <fullName evidence="1">Uncharacterized protein</fullName>
    </submittedName>
</protein>
<evidence type="ECO:0000313" key="1">
    <source>
        <dbReference type="EMBL" id="TQD99059.1"/>
    </source>
</evidence>
<organism evidence="1 2">
    <name type="scientific">Malus baccata</name>
    <name type="common">Siberian crab apple</name>
    <name type="synonym">Pyrus baccata</name>
    <dbReference type="NCBI Taxonomy" id="106549"/>
    <lineage>
        <taxon>Eukaryota</taxon>
        <taxon>Viridiplantae</taxon>
        <taxon>Streptophyta</taxon>
        <taxon>Embryophyta</taxon>
        <taxon>Tracheophyta</taxon>
        <taxon>Spermatophyta</taxon>
        <taxon>Magnoliopsida</taxon>
        <taxon>eudicotyledons</taxon>
        <taxon>Gunneridae</taxon>
        <taxon>Pentapetalae</taxon>
        <taxon>rosids</taxon>
        <taxon>fabids</taxon>
        <taxon>Rosales</taxon>
        <taxon>Rosaceae</taxon>
        <taxon>Amygdaloideae</taxon>
        <taxon>Maleae</taxon>
        <taxon>Malus</taxon>
    </lineage>
</organism>
<sequence length="89" mass="9916">MDDDGATTIASSSMMVGSRSTKMTRMTCFSRMVSENTVLKVVFWTSGLDLKWFLTTLKNLVPDYHHPSPPARQPPPTTTIEDSIILARV</sequence>
<proteinExistence type="predicted"/>
<name>A0A540MKY3_MALBA</name>
<reference evidence="1 2" key="1">
    <citation type="journal article" date="2019" name="G3 (Bethesda)">
        <title>Sequencing of a Wild Apple (Malus baccata) Genome Unravels the Differences Between Cultivated and Wild Apple Species Regarding Disease Resistance and Cold Tolerance.</title>
        <authorList>
            <person name="Chen X."/>
        </authorList>
    </citation>
    <scope>NUCLEOTIDE SEQUENCE [LARGE SCALE GENOMIC DNA]</scope>
    <source>
        <strain evidence="2">cv. Shandingzi</strain>
        <tissue evidence="1">Leaves</tissue>
    </source>
</reference>
<dbReference type="Proteomes" id="UP000315295">
    <property type="component" value="Unassembled WGS sequence"/>
</dbReference>
<gene>
    <name evidence="1" type="ORF">C1H46_015326</name>
</gene>